<dbReference type="Pfam" id="PF04965">
    <property type="entry name" value="GPW_gp25"/>
    <property type="match status" value="1"/>
</dbReference>
<comment type="caution">
    <text evidence="2">The sequence shown here is derived from an EMBL/GenBank/DDBJ whole genome shotgun (WGS) entry which is preliminary data.</text>
</comment>
<gene>
    <name evidence="2" type="primary">tssE</name>
    <name evidence="2" type="ORF">ASILVAE211_17440</name>
</gene>
<dbReference type="InterPro" id="IPR007048">
    <property type="entry name" value="IraD/Gp25-like"/>
</dbReference>
<keyword evidence="3" id="KW-1185">Reference proteome</keyword>
<evidence type="ECO:0000259" key="1">
    <source>
        <dbReference type="Pfam" id="PF04965"/>
    </source>
</evidence>
<proteinExistence type="predicted"/>
<dbReference type="Proteomes" id="UP000708298">
    <property type="component" value="Unassembled WGS sequence"/>
</dbReference>
<dbReference type="InterPro" id="IPR017737">
    <property type="entry name" value="TssE1-like"/>
</dbReference>
<organism evidence="2 3">
    <name type="scientific">Acidisoma silvae</name>
    <dbReference type="NCBI Taxonomy" id="2802396"/>
    <lineage>
        <taxon>Bacteria</taxon>
        <taxon>Pseudomonadati</taxon>
        <taxon>Pseudomonadota</taxon>
        <taxon>Alphaproteobacteria</taxon>
        <taxon>Acetobacterales</taxon>
        <taxon>Acidocellaceae</taxon>
        <taxon>Acidisoma</taxon>
    </lineage>
</organism>
<reference evidence="2" key="1">
    <citation type="journal article" date="2021" name="Microorganisms">
        <title>Acidisoma silvae sp. nov. and Acidisomacellulosilytica sp. nov., Two Acidophilic Bacteria Isolated from Decaying Wood, Hydrolyzing Cellulose and Producing Poly-3-hydroxybutyrate.</title>
        <authorList>
            <person name="Mieszkin S."/>
            <person name="Pouder E."/>
            <person name="Uroz S."/>
            <person name="Simon-Colin C."/>
            <person name="Alain K."/>
        </authorList>
    </citation>
    <scope>NUCLEOTIDE SEQUENCE</scope>
    <source>
        <strain evidence="2">HW T2.11</strain>
    </source>
</reference>
<sequence length="165" mass="18755">MRRLDIAGKRTASQIARASVLDRLLGDDDLDPDADGLDRLRDAVRRDLEALLNAHRPWRKAPAHLHQLRLSGFAYGLPDFTSGALNQPEPRELLRQDVETTIRRMEPRLTQVIVHLADEPDRLRSFLRLRIEALLRVEPIVARIAFDTVIDVTTADMALQLRNGV</sequence>
<dbReference type="EMBL" id="JAESVB010000009">
    <property type="protein sequence ID" value="MCB8876982.1"/>
    <property type="molecule type" value="Genomic_DNA"/>
</dbReference>
<dbReference type="NCBIfam" id="TIGR03357">
    <property type="entry name" value="VI_zyme"/>
    <property type="match status" value="1"/>
</dbReference>
<accession>A0A963YTU6</accession>
<protein>
    <submittedName>
        <fullName evidence="2">Type VI secretion system baseplate subunit TssE</fullName>
    </submittedName>
</protein>
<dbReference type="RefSeq" id="WP_227322640.1">
    <property type="nucleotide sequence ID" value="NZ_JAESVB010000009.1"/>
</dbReference>
<feature type="domain" description="IraD/Gp25-like" evidence="1">
    <location>
        <begin position="39"/>
        <end position="139"/>
    </location>
</feature>
<evidence type="ECO:0000313" key="3">
    <source>
        <dbReference type="Proteomes" id="UP000708298"/>
    </source>
</evidence>
<dbReference type="AlphaFoldDB" id="A0A963YTU6"/>
<reference evidence="2" key="2">
    <citation type="submission" date="2021-01" db="EMBL/GenBank/DDBJ databases">
        <authorList>
            <person name="Mieszkin S."/>
            <person name="Pouder E."/>
            <person name="Alain K."/>
        </authorList>
    </citation>
    <scope>NUCLEOTIDE SEQUENCE</scope>
    <source>
        <strain evidence="2">HW T2.11</strain>
    </source>
</reference>
<evidence type="ECO:0000313" key="2">
    <source>
        <dbReference type="EMBL" id="MCB8876982.1"/>
    </source>
</evidence>
<name>A0A963YTU6_9PROT</name>
<dbReference type="SUPFAM" id="SSF160719">
    <property type="entry name" value="gpW/gp25-like"/>
    <property type="match status" value="1"/>
</dbReference>